<dbReference type="InterPro" id="IPR000845">
    <property type="entry name" value="Nucleoside_phosphorylase_d"/>
</dbReference>
<dbReference type="AlphaFoldDB" id="A0A543KFN8"/>
<dbReference type="InterPro" id="IPR010050">
    <property type="entry name" value="MTA_SAH_nuc_hyp"/>
</dbReference>
<comment type="caution">
    <text evidence="2">The sequence shown here is derived from an EMBL/GenBank/DDBJ whole genome shotgun (WGS) entry which is preliminary data.</text>
</comment>
<reference evidence="2 3" key="1">
    <citation type="submission" date="2019-06" db="EMBL/GenBank/DDBJ databases">
        <title>Genomic Encyclopedia of Archaeal and Bacterial Type Strains, Phase II (KMG-II): from individual species to whole genera.</title>
        <authorList>
            <person name="Goeker M."/>
        </authorList>
    </citation>
    <scope>NUCLEOTIDE SEQUENCE [LARGE SCALE GENOMIC DNA]</scope>
    <source>
        <strain evidence="2 3">DSM 18423</strain>
    </source>
</reference>
<dbReference type="Pfam" id="PF01048">
    <property type="entry name" value="PNP_UDP_1"/>
    <property type="match status" value="1"/>
</dbReference>
<gene>
    <name evidence="2" type="ORF">BD293_2539</name>
</gene>
<dbReference type="GO" id="GO:0009116">
    <property type="term" value="P:nucleoside metabolic process"/>
    <property type="evidence" value="ECO:0007669"/>
    <property type="project" value="InterPro"/>
</dbReference>
<dbReference type="InterPro" id="IPR035994">
    <property type="entry name" value="Nucleoside_phosphorylase_sf"/>
</dbReference>
<name>A0A543KFN8_9RHOB</name>
<organism evidence="2 3">
    <name type="scientific">Roseinatronobacter monicus</name>
    <dbReference type="NCBI Taxonomy" id="393481"/>
    <lineage>
        <taxon>Bacteria</taxon>
        <taxon>Pseudomonadati</taxon>
        <taxon>Pseudomonadota</taxon>
        <taxon>Alphaproteobacteria</taxon>
        <taxon>Rhodobacterales</taxon>
        <taxon>Paracoccaceae</taxon>
        <taxon>Roseinatronobacter</taxon>
    </lineage>
</organism>
<accession>A0A543KFN8</accession>
<dbReference type="SUPFAM" id="SSF53167">
    <property type="entry name" value="Purine and uridine phosphorylases"/>
    <property type="match status" value="1"/>
</dbReference>
<proteinExistence type="predicted"/>
<dbReference type="EMBL" id="VFPT01000001">
    <property type="protein sequence ID" value="TQM93885.1"/>
    <property type="molecule type" value="Genomic_DNA"/>
</dbReference>
<protein>
    <submittedName>
        <fullName evidence="2">Adenosylhomocysteine nucleosidase</fullName>
    </submittedName>
</protein>
<evidence type="ECO:0000259" key="1">
    <source>
        <dbReference type="Pfam" id="PF01048"/>
    </source>
</evidence>
<keyword evidence="3" id="KW-1185">Reference proteome</keyword>
<evidence type="ECO:0000313" key="2">
    <source>
        <dbReference type="EMBL" id="TQM93885.1"/>
    </source>
</evidence>
<feature type="domain" description="Nucleoside phosphorylase" evidence="1">
    <location>
        <begin position="139"/>
        <end position="173"/>
    </location>
</feature>
<dbReference type="RefSeq" id="WP_211841021.1">
    <property type="nucleotide sequence ID" value="NZ_VFPT01000001.1"/>
</dbReference>
<dbReference type="Gene3D" id="3.40.50.1580">
    <property type="entry name" value="Nucleoside phosphorylase domain"/>
    <property type="match status" value="1"/>
</dbReference>
<evidence type="ECO:0000313" key="3">
    <source>
        <dbReference type="Proteomes" id="UP000320582"/>
    </source>
</evidence>
<dbReference type="NCBIfam" id="TIGR01705">
    <property type="entry name" value="MTA_SAH-nuc-hyp"/>
    <property type="match status" value="1"/>
</dbReference>
<sequence>MIAQIGRFRVLFLMAAEAEYGPELRARFTPVMTGVGPVEGAVATVATLAGLQAGTGLPDLVVSLGSAGSARLEQCTVYQAHSLAYRDMDATALGFEKGVTPFLDLPASLALPHQIAGLPSASLSTGANIVSGAAYDGISEDMVDMESYAVLRACQRFDVPLIALRGISDGAAPLEGLHSWTEYLHIIDARLAEAVDRLRAQLEAGELLG</sequence>
<dbReference type="Proteomes" id="UP000320582">
    <property type="component" value="Unassembled WGS sequence"/>
</dbReference>
<dbReference type="GO" id="GO:0003824">
    <property type="term" value="F:catalytic activity"/>
    <property type="evidence" value="ECO:0007669"/>
    <property type="project" value="InterPro"/>
</dbReference>